<dbReference type="InterPro" id="IPR013767">
    <property type="entry name" value="PAS_fold"/>
</dbReference>
<dbReference type="NCBIfam" id="TIGR00229">
    <property type="entry name" value="sensory_box"/>
    <property type="match status" value="1"/>
</dbReference>
<name>A0A401XIF5_9FLAO</name>
<evidence type="ECO:0000313" key="2">
    <source>
        <dbReference type="EMBL" id="GCD76754.1"/>
    </source>
</evidence>
<dbReference type="AlphaFoldDB" id="A0A401XIF5"/>
<accession>A0A401XIF5</accession>
<gene>
    <name evidence="2" type="ORF">JCM31826_02360</name>
</gene>
<organism evidence="2 3">
    <name type="scientific">Thermaurantimonas aggregans</name>
    <dbReference type="NCBI Taxonomy" id="2173829"/>
    <lineage>
        <taxon>Bacteria</taxon>
        <taxon>Pseudomonadati</taxon>
        <taxon>Bacteroidota</taxon>
        <taxon>Flavobacteriia</taxon>
        <taxon>Flavobacteriales</taxon>
        <taxon>Schleiferiaceae</taxon>
        <taxon>Thermaurantimonas</taxon>
    </lineage>
</organism>
<sequence length="110" mass="12597">MELSNSTGHFVITLKPIYDKSGKLLGIAHYCLDITSLKKSQEENRILSTRFQTLINQINGIVLIVDLKGKIQYVSDNIKKLSGFDKEFVINRQFSDFIYPDDLPELNQAF</sequence>
<dbReference type="CDD" id="cd00130">
    <property type="entry name" value="PAS"/>
    <property type="match status" value="1"/>
</dbReference>
<evidence type="ECO:0000313" key="3">
    <source>
        <dbReference type="Proteomes" id="UP000286715"/>
    </source>
</evidence>
<proteinExistence type="predicted"/>
<dbReference type="SUPFAM" id="SSF55785">
    <property type="entry name" value="PYP-like sensor domain (PAS domain)"/>
    <property type="match status" value="1"/>
</dbReference>
<dbReference type="InterPro" id="IPR035965">
    <property type="entry name" value="PAS-like_dom_sf"/>
</dbReference>
<dbReference type="RefSeq" id="WP_124396973.1">
    <property type="nucleotide sequence ID" value="NZ_BHZE01000002.1"/>
</dbReference>
<dbReference type="GO" id="GO:0006355">
    <property type="term" value="P:regulation of DNA-templated transcription"/>
    <property type="evidence" value="ECO:0007669"/>
    <property type="project" value="InterPro"/>
</dbReference>
<keyword evidence="3" id="KW-1185">Reference proteome</keyword>
<dbReference type="EMBL" id="BHZE01000002">
    <property type="protein sequence ID" value="GCD76754.1"/>
    <property type="molecule type" value="Genomic_DNA"/>
</dbReference>
<dbReference type="Pfam" id="PF00989">
    <property type="entry name" value="PAS"/>
    <property type="match status" value="1"/>
</dbReference>
<dbReference type="Gene3D" id="3.30.450.20">
    <property type="entry name" value="PAS domain"/>
    <property type="match status" value="2"/>
</dbReference>
<dbReference type="SMART" id="SM00091">
    <property type="entry name" value="PAS"/>
    <property type="match status" value="1"/>
</dbReference>
<protein>
    <recommendedName>
        <fullName evidence="1">PAS domain-containing protein</fullName>
    </recommendedName>
</protein>
<feature type="domain" description="PAS" evidence="1">
    <location>
        <begin position="47"/>
        <end position="110"/>
    </location>
</feature>
<dbReference type="InterPro" id="IPR000014">
    <property type="entry name" value="PAS"/>
</dbReference>
<evidence type="ECO:0000259" key="1">
    <source>
        <dbReference type="PROSITE" id="PS50112"/>
    </source>
</evidence>
<reference evidence="2 3" key="1">
    <citation type="submission" date="2018-11" db="EMBL/GenBank/DDBJ databases">
        <title>Schleiferia aggregans sp. nov., a moderately thermophilic heterotrophic bacterium isolated from microbial mats at a terrestrial hot spring.</title>
        <authorList>
            <person name="Iino T."/>
            <person name="Ohkuma M."/>
            <person name="Haruta S."/>
        </authorList>
    </citation>
    <scope>NUCLEOTIDE SEQUENCE [LARGE SCALE GENOMIC DNA]</scope>
    <source>
        <strain evidence="2 3">LA</strain>
    </source>
</reference>
<dbReference type="OrthoDB" id="9759607at2"/>
<dbReference type="Proteomes" id="UP000286715">
    <property type="component" value="Unassembled WGS sequence"/>
</dbReference>
<comment type="caution">
    <text evidence="2">The sequence shown here is derived from an EMBL/GenBank/DDBJ whole genome shotgun (WGS) entry which is preliminary data.</text>
</comment>
<dbReference type="PROSITE" id="PS50112">
    <property type="entry name" value="PAS"/>
    <property type="match status" value="1"/>
</dbReference>